<dbReference type="PANTHER" id="PTHR47260">
    <property type="entry name" value="UPF0644 PROTEIN PB2B4.06"/>
    <property type="match status" value="1"/>
</dbReference>
<feature type="domain" description="Thioesterase" evidence="1">
    <location>
        <begin position="181"/>
        <end position="243"/>
    </location>
</feature>
<dbReference type="Proteomes" id="UP001610444">
    <property type="component" value="Unassembled WGS sequence"/>
</dbReference>
<evidence type="ECO:0000313" key="2">
    <source>
        <dbReference type="EMBL" id="KAL2853618.1"/>
    </source>
</evidence>
<evidence type="ECO:0000259" key="1">
    <source>
        <dbReference type="Pfam" id="PF03061"/>
    </source>
</evidence>
<proteinExistence type="predicted"/>
<evidence type="ECO:0000313" key="3">
    <source>
        <dbReference type="Proteomes" id="UP001610444"/>
    </source>
</evidence>
<protein>
    <submittedName>
        <fullName evidence="2">HotDog domain-containing protein</fullName>
    </submittedName>
</protein>
<organism evidence="2 3">
    <name type="scientific">Aspergillus pseudodeflectus</name>
    <dbReference type="NCBI Taxonomy" id="176178"/>
    <lineage>
        <taxon>Eukaryota</taxon>
        <taxon>Fungi</taxon>
        <taxon>Dikarya</taxon>
        <taxon>Ascomycota</taxon>
        <taxon>Pezizomycotina</taxon>
        <taxon>Eurotiomycetes</taxon>
        <taxon>Eurotiomycetidae</taxon>
        <taxon>Eurotiales</taxon>
        <taxon>Aspergillaceae</taxon>
        <taxon>Aspergillus</taxon>
        <taxon>Aspergillus subgen. Nidulantes</taxon>
    </lineage>
</organism>
<accession>A0ABR4KQX2</accession>
<name>A0ABR4KQX2_9EURO</name>
<reference evidence="2 3" key="1">
    <citation type="submission" date="2024-07" db="EMBL/GenBank/DDBJ databases">
        <title>Section-level genome sequencing and comparative genomics of Aspergillus sections Usti and Cavernicolus.</title>
        <authorList>
            <consortium name="Lawrence Berkeley National Laboratory"/>
            <person name="Nybo J.L."/>
            <person name="Vesth T.C."/>
            <person name="Theobald S."/>
            <person name="Frisvad J.C."/>
            <person name="Larsen T.O."/>
            <person name="Kjaerboelling I."/>
            <person name="Rothschild-Mancinelli K."/>
            <person name="Lyhne E.K."/>
            <person name="Kogle M.E."/>
            <person name="Barry K."/>
            <person name="Clum A."/>
            <person name="Na H."/>
            <person name="Ledsgaard L."/>
            <person name="Lin J."/>
            <person name="Lipzen A."/>
            <person name="Kuo A."/>
            <person name="Riley R."/>
            <person name="Mondo S."/>
            <person name="LaButti K."/>
            <person name="Haridas S."/>
            <person name="Pangalinan J."/>
            <person name="Salamov A.A."/>
            <person name="Simmons B.A."/>
            <person name="Magnuson J.K."/>
            <person name="Chen J."/>
            <person name="Drula E."/>
            <person name="Henrissat B."/>
            <person name="Wiebenga A."/>
            <person name="Lubbers R.J."/>
            <person name="Gomes A.C."/>
            <person name="Macurrencykelacurrency M.R."/>
            <person name="Stajich J."/>
            <person name="Grigoriev I.V."/>
            <person name="Mortensen U.H."/>
            <person name="De vries R.P."/>
            <person name="Baker S.E."/>
            <person name="Andersen M.R."/>
        </authorList>
    </citation>
    <scope>NUCLEOTIDE SEQUENCE [LARGE SCALE GENOMIC DNA]</scope>
    <source>
        <strain evidence="2 3">CBS 756.74</strain>
    </source>
</reference>
<dbReference type="CDD" id="cd03443">
    <property type="entry name" value="PaaI_thioesterase"/>
    <property type="match status" value="1"/>
</dbReference>
<dbReference type="SUPFAM" id="SSF54637">
    <property type="entry name" value="Thioesterase/thiol ester dehydrase-isomerase"/>
    <property type="match status" value="1"/>
</dbReference>
<dbReference type="InterPro" id="IPR006683">
    <property type="entry name" value="Thioestr_dom"/>
</dbReference>
<dbReference type="InterPro" id="IPR029069">
    <property type="entry name" value="HotDog_dom_sf"/>
</dbReference>
<dbReference type="GeneID" id="98164346"/>
<dbReference type="Pfam" id="PF03061">
    <property type="entry name" value="4HBT"/>
    <property type="match status" value="1"/>
</dbReference>
<sequence length="305" mass="33911">MRSRTVAASPTYLPGCSQFCRPRRWTGYSSNGDRYNSIRQYAARKFHCIQTGFGRQPLSYWIRHSSSTPAPSLPFKDINSQTQKTAEALISSLPITRYLRSLASSSSLSEPIYTETRPYRDMHPAAHTTHLVSASLLSPTKLPTDPIFFIQTHPASASASDPLCNVIATCYIGRDICGHPGYVHGGLSFVLFDDVFARCAAAVLKSRTAMTASMSVDFRAPAVPDRVYLYRTRIVERQGRKVWLQGEMRCLRAFNVEEMARRDVAVSDGVSCEEVEGTLVAEARALFVEPKNIEAMVPLYPTTPC</sequence>
<dbReference type="EMBL" id="JBFXLR010000013">
    <property type="protein sequence ID" value="KAL2853618.1"/>
    <property type="molecule type" value="Genomic_DNA"/>
</dbReference>
<dbReference type="RefSeq" id="XP_070900984.1">
    <property type="nucleotide sequence ID" value="XM_071049182.1"/>
</dbReference>
<gene>
    <name evidence="2" type="ORF">BJX68DRAFT_44571</name>
</gene>
<dbReference type="PANTHER" id="PTHR47260:SF2">
    <property type="entry name" value="THIOESTERASE DOMAIN-CONTAINING PROTEIN-RELATED"/>
    <property type="match status" value="1"/>
</dbReference>
<comment type="caution">
    <text evidence="2">The sequence shown here is derived from an EMBL/GenBank/DDBJ whole genome shotgun (WGS) entry which is preliminary data.</text>
</comment>
<dbReference type="InterPro" id="IPR052061">
    <property type="entry name" value="PTE-AB_protein"/>
</dbReference>
<keyword evidence="3" id="KW-1185">Reference proteome</keyword>
<dbReference type="Gene3D" id="3.10.129.10">
    <property type="entry name" value="Hotdog Thioesterase"/>
    <property type="match status" value="1"/>
</dbReference>